<reference evidence="7 8" key="1">
    <citation type="journal article" date="2016" name="PLoS Pathog.">
        <title>Biosynthesis of antibiotic leucinostatins in bio-control fungus Purpureocillium lilacinum and their inhibition on phytophthora revealed by genome mining.</title>
        <authorList>
            <person name="Wang G."/>
            <person name="Liu Z."/>
            <person name="Lin R."/>
            <person name="Li E."/>
            <person name="Mao Z."/>
            <person name="Ling J."/>
            <person name="Yang Y."/>
            <person name="Yin W.B."/>
            <person name="Xie B."/>
        </authorList>
    </citation>
    <scope>NUCLEOTIDE SEQUENCE [LARGE SCALE GENOMIC DNA]</scope>
    <source>
        <strain evidence="7">170</strain>
    </source>
</reference>
<keyword evidence="5" id="KW-0539">Nucleus</keyword>
<evidence type="ECO:0000256" key="4">
    <source>
        <dbReference type="ARBA" id="ARBA00023163"/>
    </source>
</evidence>
<dbReference type="STRING" id="1380566.A0A179FSL1"/>
<dbReference type="OrthoDB" id="5424793at2759"/>
<dbReference type="GeneID" id="28857597"/>
<dbReference type="RefSeq" id="XP_018145476.1">
    <property type="nucleotide sequence ID" value="XM_018293603.1"/>
</dbReference>
<proteinExistence type="predicted"/>
<protein>
    <submittedName>
        <fullName evidence="7">Zn(2)-C6 fungal-type DNA-binding domain-containing protein</fullName>
    </submittedName>
</protein>
<keyword evidence="3 7" id="KW-0238">DNA-binding</keyword>
<comment type="subcellular location">
    <subcellularLocation>
        <location evidence="1">Nucleus</location>
    </subcellularLocation>
</comment>
<sequence>MDMNAGPGEIPPRAWSPRENASPEQPLDPVVPGNMQRDPQDQLQQAQAIPPGPSSTFSIDFSVSTAAEVDENFETLRETHDAVIGKLFPEDDEEMSPFPDSVRSFQTPTSSSTQSHSIHDLHTKPSFNVASAESLLRFFHSMLKYFPFITLPEDTAIRQLAATKPFVLLAILSSTSGSKTLQGHTLYDEEFRKVLGLKFVAGGERSLELLQGILIYCAWYPFHLRPKNKQAFQYMRMAADMIHDLELDQEQAFPSVYSDSPVLTDEQIDSIRAYLGYFYVVSTFLVTWKRNKGIDIAYTTWTAKCCDLLEQHGKTHGDRVLAAQARVAGILFQAGKIMNHKYSNSEEDRRIMLAGFKAELAQFESFLPHSISSLVSLRIQILFIRMYLDGGTLLKLPRPMPSETHKWEPLPSTKAKLSDCVHSLATLYQELMSLDDSEFSCFTLVDWSRPILATIIGIRLSFRIAECPDWDSEWARSQLKLGEFLAHMSDQKSDLTPASKKVDILSASRTVMAVVRDKYLKRLAAVERNSKAPGGITCPMLDGSMESYFPVWDAAFDPPPMMEAVGEGADGQLIFQDLWSTMTMGWAQDGLNY</sequence>
<dbReference type="EMBL" id="LSBJ02000003">
    <property type="protein sequence ID" value="OAQ68626.1"/>
    <property type="molecule type" value="Genomic_DNA"/>
</dbReference>
<keyword evidence="2" id="KW-0805">Transcription regulation</keyword>
<evidence type="ECO:0000313" key="8">
    <source>
        <dbReference type="Proteomes" id="UP000078397"/>
    </source>
</evidence>
<dbReference type="GO" id="GO:0005634">
    <property type="term" value="C:nucleus"/>
    <property type="evidence" value="ECO:0007669"/>
    <property type="project" value="UniProtKB-SubCell"/>
</dbReference>
<evidence type="ECO:0000256" key="2">
    <source>
        <dbReference type="ARBA" id="ARBA00023015"/>
    </source>
</evidence>
<organism evidence="7 8">
    <name type="scientific">Pochonia chlamydosporia 170</name>
    <dbReference type="NCBI Taxonomy" id="1380566"/>
    <lineage>
        <taxon>Eukaryota</taxon>
        <taxon>Fungi</taxon>
        <taxon>Dikarya</taxon>
        <taxon>Ascomycota</taxon>
        <taxon>Pezizomycotina</taxon>
        <taxon>Sordariomycetes</taxon>
        <taxon>Hypocreomycetidae</taxon>
        <taxon>Hypocreales</taxon>
        <taxon>Clavicipitaceae</taxon>
        <taxon>Pochonia</taxon>
    </lineage>
</organism>
<dbReference type="AlphaFoldDB" id="A0A179FSL1"/>
<dbReference type="GO" id="GO:0000976">
    <property type="term" value="F:transcription cis-regulatory region binding"/>
    <property type="evidence" value="ECO:0007669"/>
    <property type="project" value="TreeGrafter"/>
</dbReference>
<dbReference type="GO" id="GO:0000981">
    <property type="term" value="F:DNA-binding transcription factor activity, RNA polymerase II-specific"/>
    <property type="evidence" value="ECO:0007669"/>
    <property type="project" value="TreeGrafter"/>
</dbReference>
<dbReference type="Proteomes" id="UP000078397">
    <property type="component" value="Unassembled WGS sequence"/>
</dbReference>
<accession>A0A179FSL1</accession>
<dbReference type="InterPro" id="IPR051089">
    <property type="entry name" value="prtT"/>
</dbReference>
<dbReference type="PANTHER" id="PTHR31845:SF10">
    <property type="entry name" value="ZN(II)2CYS6 TRANSCRIPTION FACTOR (EUROFUNG)"/>
    <property type="match status" value="1"/>
</dbReference>
<name>A0A179FSL1_METCM</name>
<comment type="caution">
    <text evidence="7">The sequence shown here is derived from an EMBL/GenBank/DDBJ whole genome shotgun (WGS) entry which is preliminary data.</text>
</comment>
<keyword evidence="8" id="KW-1185">Reference proteome</keyword>
<dbReference type="KEGG" id="pchm:VFPPC_15850"/>
<evidence type="ECO:0000256" key="1">
    <source>
        <dbReference type="ARBA" id="ARBA00004123"/>
    </source>
</evidence>
<feature type="region of interest" description="Disordered" evidence="6">
    <location>
        <begin position="90"/>
        <end position="119"/>
    </location>
</feature>
<keyword evidence="4" id="KW-0804">Transcription</keyword>
<feature type="region of interest" description="Disordered" evidence="6">
    <location>
        <begin position="1"/>
        <end position="59"/>
    </location>
</feature>
<feature type="compositionally biased region" description="Low complexity" evidence="6">
    <location>
        <begin position="104"/>
        <end position="116"/>
    </location>
</feature>
<dbReference type="PANTHER" id="PTHR31845">
    <property type="entry name" value="FINGER DOMAIN PROTEIN, PUTATIVE-RELATED"/>
    <property type="match status" value="1"/>
</dbReference>
<evidence type="ECO:0000256" key="3">
    <source>
        <dbReference type="ARBA" id="ARBA00023125"/>
    </source>
</evidence>
<gene>
    <name evidence="7" type="ORF">VFPPC_15850</name>
</gene>
<evidence type="ECO:0000313" key="7">
    <source>
        <dbReference type="EMBL" id="OAQ68626.1"/>
    </source>
</evidence>
<evidence type="ECO:0000256" key="5">
    <source>
        <dbReference type="ARBA" id="ARBA00023242"/>
    </source>
</evidence>
<evidence type="ECO:0000256" key="6">
    <source>
        <dbReference type="SAM" id="MobiDB-lite"/>
    </source>
</evidence>